<evidence type="ECO:0000256" key="5">
    <source>
        <dbReference type="SAM" id="Phobius"/>
    </source>
</evidence>
<evidence type="ECO:0000313" key="7">
    <source>
        <dbReference type="EMBL" id="OQR83438.1"/>
    </source>
</evidence>
<comment type="subcellular location">
    <subcellularLocation>
        <location evidence="1">Membrane</location>
        <topology evidence="1">Multi-pass membrane protein</topology>
    </subcellularLocation>
</comment>
<keyword evidence="8" id="KW-1185">Reference proteome</keyword>
<proteinExistence type="predicted"/>
<gene>
    <name evidence="7" type="ORF">ACHHYP_14707</name>
</gene>
<feature type="transmembrane region" description="Helical" evidence="5">
    <location>
        <begin position="12"/>
        <end position="33"/>
    </location>
</feature>
<protein>
    <submittedName>
        <fullName evidence="7">Amino Acid/Auxin Permease (AAAP) Family</fullName>
    </submittedName>
</protein>
<dbReference type="Pfam" id="PF01490">
    <property type="entry name" value="Aa_trans"/>
    <property type="match status" value="1"/>
</dbReference>
<dbReference type="InterPro" id="IPR013057">
    <property type="entry name" value="AA_transpt_TM"/>
</dbReference>
<feature type="transmembrane region" description="Helical" evidence="5">
    <location>
        <begin position="225"/>
        <end position="246"/>
    </location>
</feature>
<sequence length="478" mass="51436">MTAKKSFLTGEDLKMCFSLFCCVYGIGTLGMPGNYARAGYAWATIALVLMAAINVYASWCMSKVMMVAPPNVLTFGDLGEWSMGCFGRYAANISQMLVCVMVPIMFLVLGGSILTILFPYSFADSTWIIIMGVTLLPVCLIPTLKEGAGAAAAGALGTVMADAIAVGVLVYNVGSANDGLSAPTPDLSFKQVSTVFGNLALAYGAGIVIPTLQREHSDPSRMPRIIVVTLVIVSTFFLIVAVTGVYEVGCQIPGNLLFAIAGTKLGFVADRGAVALAMLFMQLHISVAFAVVMFPAFYIAERIFLGMHKTKIDRNLRMDAKPLDGSNHLEGTDAVLEEDRRDVEYPHHEAAAEYASTGAYVKAMVVRTIMVVIAVAVAVAWKDKFGELLDFVGASSTATSCMILPLAFYLKTFWRTLSGTEKAAAMFCLIVSVFFAIYVSIVTGETLFGKDAPAGPNFPYCKADFRDIVYTNRSHYKN</sequence>
<keyword evidence="3 5" id="KW-1133">Transmembrane helix</keyword>
<dbReference type="Proteomes" id="UP000243579">
    <property type="component" value="Unassembled WGS sequence"/>
</dbReference>
<dbReference type="GO" id="GO:0015179">
    <property type="term" value="F:L-amino acid transmembrane transporter activity"/>
    <property type="evidence" value="ECO:0007669"/>
    <property type="project" value="TreeGrafter"/>
</dbReference>
<feature type="transmembrane region" description="Helical" evidence="5">
    <location>
        <begin position="96"/>
        <end position="120"/>
    </location>
</feature>
<dbReference type="AlphaFoldDB" id="A0A1V9YCL7"/>
<evidence type="ECO:0000256" key="3">
    <source>
        <dbReference type="ARBA" id="ARBA00022989"/>
    </source>
</evidence>
<feature type="domain" description="Amino acid transporter transmembrane" evidence="6">
    <location>
        <begin position="16"/>
        <end position="442"/>
    </location>
</feature>
<keyword evidence="4 5" id="KW-0472">Membrane</keyword>
<feature type="transmembrane region" description="Helical" evidence="5">
    <location>
        <begin position="388"/>
        <end position="410"/>
    </location>
</feature>
<feature type="transmembrane region" description="Helical" evidence="5">
    <location>
        <begin position="273"/>
        <end position="300"/>
    </location>
</feature>
<feature type="transmembrane region" description="Helical" evidence="5">
    <location>
        <begin position="39"/>
        <end position="57"/>
    </location>
</feature>
<name>A0A1V9YCL7_ACHHY</name>
<dbReference type="STRING" id="1202772.A0A1V9YCL7"/>
<evidence type="ECO:0000256" key="2">
    <source>
        <dbReference type="ARBA" id="ARBA00022692"/>
    </source>
</evidence>
<keyword evidence="2 5" id="KW-0812">Transmembrane</keyword>
<feature type="transmembrane region" description="Helical" evidence="5">
    <location>
        <begin position="151"/>
        <end position="174"/>
    </location>
</feature>
<reference evidence="7 8" key="1">
    <citation type="journal article" date="2014" name="Genome Biol. Evol.">
        <title>The secreted proteins of Achlya hypogyna and Thraustotheca clavata identify the ancestral oomycete secretome and reveal gene acquisitions by horizontal gene transfer.</title>
        <authorList>
            <person name="Misner I."/>
            <person name="Blouin N."/>
            <person name="Leonard G."/>
            <person name="Richards T.A."/>
            <person name="Lane C.E."/>
        </authorList>
    </citation>
    <scope>NUCLEOTIDE SEQUENCE [LARGE SCALE GENOMIC DNA]</scope>
    <source>
        <strain evidence="7 8">ATCC 48635</strain>
    </source>
</reference>
<feature type="transmembrane region" description="Helical" evidence="5">
    <location>
        <begin position="364"/>
        <end position="382"/>
    </location>
</feature>
<dbReference type="EMBL" id="JNBR01002150">
    <property type="protein sequence ID" value="OQR83438.1"/>
    <property type="molecule type" value="Genomic_DNA"/>
</dbReference>
<comment type="caution">
    <text evidence="7">The sequence shown here is derived from an EMBL/GenBank/DDBJ whole genome shotgun (WGS) entry which is preliminary data.</text>
</comment>
<evidence type="ECO:0000313" key="8">
    <source>
        <dbReference type="Proteomes" id="UP000243579"/>
    </source>
</evidence>
<feature type="transmembrane region" description="Helical" evidence="5">
    <location>
        <begin position="126"/>
        <end position="144"/>
    </location>
</feature>
<evidence type="ECO:0000256" key="4">
    <source>
        <dbReference type="ARBA" id="ARBA00023136"/>
    </source>
</evidence>
<evidence type="ECO:0000256" key="1">
    <source>
        <dbReference type="ARBA" id="ARBA00004141"/>
    </source>
</evidence>
<dbReference type="OrthoDB" id="72036at2759"/>
<accession>A0A1V9YCL7</accession>
<dbReference type="PANTHER" id="PTHR22950:SF349">
    <property type="entry name" value="AMINO ACID TRANSPORTER TRANSMEMBRANE DOMAIN-CONTAINING PROTEIN"/>
    <property type="match status" value="1"/>
</dbReference>
<dbReference type="PANTHER" id="PTHR22950">
    <property type="entry name" value="AMINO ACID TRANSPORTER"/>
    <property type="match status" value="1"/>
</dbReference>
<evidence type="ECO:0000259" key="6">
    <source>
        <dbReference type="Pfam" id="PF01490"/>
    </source>
</evidence>
<feature type="transmembrane region" description="Helical" evidence="5">
    <location>
        <begin position="194"/>
        <end position="213"/>
    </location>
</feature>
<dbReference type="GO" id="GO:0005774">
    <property type="term" value="C:vacuolar membrane"/>
    <property type="evidence" value="ECO:0007669"/>
    <property type="project" value="TreeGrafter"/>
</dbReference>
<feature type="transmembrane region" description="Helical" evidence="5">
    <location>
        <begin position="422"/>
        <end position="441"/>
    </location>
</feature>
<organism evidence="7 8">
    <name type="scientific">Achlya hypogyna</name>
    <name type="common">Oomycete</name>
    <name type="synonym">Protoachlya hypogyna</name>
    <dbReference type="NCBI Taxonomy" id="1202772"/>
    <lineage>
        <taxon>Eukaryota</taxon>
        <taxon>Sar</taxon>
        <taxon>Stramenopiles</taxon>
        <taxon>Oomycota</taxon>
        <taxon>Saprolegniomycetes</taxon>
        <taxon>Saprolegniales</taxon>
        <taxon>Achlyaceae</taxon>
        <taxon>Achlya</taxon>
    </lineage>
</organism>